<dbReference type="Proteomes" id="UP000564836">
    <property type="component" value="Chromosome"/>
</dbReference>
<evidence type="ECO:0000313" key="11">
    <source>
        <dbReference type="Proteomes" id="UP000664702"/>
    </source>
</evidence>
<dbReference type="KEGG" id="bban:J4G43_024265"/>
<evidence type="ECO:0000259" key="5">
    <source>
        <dbReference type="PROSITE" id="PS51898"/>
    </source>
</evidence>
<dbReference type="Gene3D" id="3.30.160.390">
    <property type="entry name" value="Integrase, DNA-binding domain"/>
    <property type="match status" value="1"/>
</dbReference>
<name>A0A7Z0TQG6_9BRAD</name>
<dbReference type="EMBL" id="JAGEMI010000001">
    <property type="protein sequence ID" value="MBO1864308.1"/>
    <property type="molecule type" value="Genomic_DNA"/>
</dbReference>
<protein>
    <submittedName>
        <fullName evidence="8">Integrase arm-type DNA-binding domain-containing protein</fullName>
    </submittedName>
    <submittedName>
        <fullName evidence="7">Integrase family protein</fullName>
    </submittedName>
</protein>
<dbReference type="GO" id="GO:0003677">
    <property type="term" value="F:DNA binding"/>
    <property type="evidence" value="ECO:0007669"/>
    <property type="project" value="UniProtKB-KW"/>
</dbReference>
<reference evidence="10 11" key="4">
    <citation type="journal article" date="2022" name="Int. J. Syst. Evol. Microbiol.">
        <title>Strains of Bradyrhizobium barranii sp. nov. associated with legumes native to Canada are symbionts of soybeans and belong to different subspecies (subsp. barranii subsp. nov. and subsp. apii subsp. nov.) and symbiovars (sv. glycinearum and sv. septentrionale).</title>
        <authorList>
            <person name="Bromfield E.S.P."/>
            <person name="Cloutier S."/>
            <person name="Wasai-Hara S."/>
            <person name="Minamisawa K."/>
        </authorList>
    </citation>
    <scope>NUCLEOTIDE SEQUENCE [LARGE SCALE GENOMIC DNA]</scope>
    <source>
        <strain evidence="9 11">144S4</strain>
        <strain evidence="10">323S2</strain>
    </source>
</reference>
<dbReference type="Proteomes" id="UP000664702">
    <property type="component" value="Chromosome"/>
</dbReference>
<dbReference type="AlphaFoldDB" id="A0A7Z0TQG6"/>
<dbReference type="PROSITE" id="PS51898">
    <property type="entry name" value="TYR_RECOMBINASE"/>
    <property type="match status" value="1"/>
</dbReference>
<evidence type="ECO:0000256" key="2">
    <source>
        <dbReference type="ARBA" id="ARBA00022908"/>
    </source>
</evidence>
<reference evidence="9 10" key="1">
    <citation type="journal article" date="2017" name="Syst. Appl. Microbiol.">
        <title>Soybeans inoculated with root zone soils of Canadian native legumes harbour diverse and novel Bradyrhizobium spp. that possess agricultural potential.</title>
        <authorList>
            <person name="Bromfield E.S.P."/>
            <person name="Cloutier S."/>
            <person name="Tambong J.T."/>
            <person name="Tran Thi T.V."/>
        </authorList>
    </citation>
    <scope>NUCLEOTIDE SEQUENCE [LARGE SCALE GENOMIC DNA]</scope>
    <source>
        <strain evidence="9 10">323S2</strain>
    </source>
</reference>
<dbReference type="InterPro" id="IPR038488">
    <property type="entry name" value="Integrase_DNA-bd_sf"/>
</dbReference>
<evidence type="ECO:0000256" key="1">
    <source>
        <dbReference type="ARBA" id="ARBA00008857"/>
    </source>
</evidence>
<evidence type="ECO:0000256" key="3">
    <source>
        <dbReference type="ARBA" id="ARBA00023125"/>
    </source>
</evidence>
<dbReference type="EMBL" id="CP088280">
    <property type="protein sequence ID" value="UGX98697.1"/>
    <property type="molecule type" value="Genomic_DNA"/>
</dbReference>
<evidence type="ECO:0000313" key="10">
    <source>
        <dbReference type="Proteomes" id="UP000564836"/>
    </source>
</evidence>
<dbReference type="Pfam" id="PF13356">
    <property type="entry name" value="Arm-DNA-bind_3"/>
    <property type="match status" value="1"/>
</dbReference>
<dbReference type="InterPro" id="IPR025166">
    <property type="entry name" value="Integrase_DNA_bind_dom"/>
</dbReference>
<dbReference type="PANTHER" id="PTHR30629">
    <property type="entry name" value="PROPHAGE INTEGRASE"/>
    <property type="match status" value="1"/>
</dbReference>
<comment type="similarity">
    <text evidence="1">Belongs to the 'phage' integrase family.</text>
</comment>
<sequence>MPYITDLHLKASDTRQSISDCPVKGQKGFVLRTTPNGVFSFYYQYLNKKRLHPETGKPVREWHLIGEHPVWTIARARAEATALAGLVASGKSITAERARDLVLSRATGRTFRQMHDAYMAYCEEPVLRRWGTVPRKESHDGIRSALSRPLAWWGDRVASEITSQEIMELYRSYVTEKHPAQANNVLQQLGTMFTWGKHPDRAFVTVNPVPTLRGDDRATEVGDIEDGLVLTADQLRKFWFGLDDPNCPGSPLTKLALKLSLVTLLRTGECCAIPRAGIGPDTVTIPLAVTKGRRSPKARDLVQPLNSLAREILGQVFSIGDPMREYAFPKARGGRKSRKAATANKRYMAQCSLQIMTRRRGCRDKERSQIGINQYLGLPEGLSPHDLRRTGACILEQLGYSDAEIGKVMTHKAPDKNAAPVTRRHYLVPVKIIERQIVDPRIKALDDLDAALREILGLSSAPQLVEAA</sequence>
<keyword evidence="2" id="KW-0229">DNA integration</keyword>
<dbReference type="InterPro" id="IPR050808">
    <property type="entry name" value="Phage_Integrase"/>
</dbReference>
<dbReference type="GO" id="GO:0015074">
    <property type="term" value="P:DNA integration"/>
    <property type="evidence" value="ECO:0007669"/>
    <property type="project" value="UniProtKB-KW"/>
</dbReference>
<dbReference type="RefSeq" id="WP_166352995.1">
    <property type="nucleotide sequence ID" value="NZ_CP086136.1"/>
</dbReference>
<keyword evidence="3 8" id="KW-0238">DNA-binding</keyword>
<evidence type="ECO:0000313" key="9">
    <source>
        <dbReference type="EMBL" id="UGX98697.1"/>
    </source>
</evidence>
<dbReference type="InterPro" id="IPR010998">
    <property type="entry name" value="Integrase_recombinase_N"/>
</dbReference>
<proteinExistence type="inferred from homology"/>
<dbReference type="SUPFAM" id="SSF56349">
    <property type="entry name" value="DNA breaking-rejoining enzymes"/>
    <property type="match status" value="1"/>
</dbReference>
<evidence type="ECO:0000313" key="7">
    <source>
        <dbReference type="EMBL" id="NYY94458.1"/>
    </source>
</evidence>
<reference evidence="6" key="3">
    <citation type="submission" date="2021-03" db="EMBL/GenBank/DDBJ databases">
        <title>Whole Genome Sequence of Bradyrhizobium sp. Strain 144S4.</title>
        <authorList>
            <person name="Bromfield E.S.P."/>
            <person name="Cloutier S."/>
        </authorList>
    </citation>
    <scope>NUCLEOTIDE SEQUENCE [LARGE SCALE GENOMIC DNA]</scope>
    <source>
        <strain evidence="6">144S4</strain>
    </source>
</reference>
<organism evidence="7">
    <name type="scientific">Bradyrhizobium barranii subsp. barranii</name>
    <dbReference type="NCBI Taxonomy" id="2823807"/>
    <lineage>
        <taxon>Bacteria</taxon>
        <taxon>Pseudomonadati</taxon>
        <taxon>Pseudomonadota</taxon>
        <taxon>Alphaproteobacteria</taxon>
        <taxon>Hyphomicrobiales</taxon>
        <taxon>Nitrobacteraceae</taxon>
        <taxon>Bradyrhizobium</taxon>
        <taxon>Bradyrhizobium barranii</taxon>
    </lineage>
</organism>
<dbReference type="InterPro" id="IPR013762">
    <property type="entry name" value="Integrase-like_cat_sf"/>
</dbReference>
<dbReference type="Pfam" id="PF00589">
    <property type="entry name" value="Phage_integrase"/>
    <property type="match status" value="1"/>
</dbReference>
<dbReference type="EMBL" id="CP086136">
    <property type="protein sequence ID" value="UEM17068.1"/>
    <property type="molecule type" value="Genomic_DNA"/>
</dbReference>
<dbReference type="PANTHER" id="PTHR30629:SF2">
    <property type="entry name" value="PROPHAGE INTEGRASE INTS-RELATED"/>
    <property type="match status" value="1"/>
</dbReference>
<evidence type="ECO:0000313" key="6">
    <source>
        <dbReference type="EMBL" id="MBO1864308.1"/>
    </source>
</evidence>
<feature type="domain" description="Tyr recombinase" evidence="5">
    <location>
        <begin position="225"/>
        <end position="439"/>
    </location>
</feature>
<dbReference type="InterPro" id="IPR002104">
    <property type="entry name" value="Integrase_catalytic"/>
</dbReference>
<evidence type="ECO:0000256" key="4">
    <source>
        <dbReference type="ARBA" id="ARBA00023172"/>
    </source>
</evidence>
<dbReference type="EMBL" id="JACBFH010000001">
    <property type="protein sequence ID" value="NYY94458.1"/>
    <property type="molecule type" value="Genomic_DNA"/>
</dbReference>
<reference evidence="7" key="2">
    <citation type="submission" date="2020-06" db="EMBL/GenBank/DDBJ databases">
        <title>Whole Genome Sequence of Bradyrhizobium sp. Strain 323S2.</title>
        <authorList>
            <person name="Bromfield E.S.P."/>
        </authorList>
    </citation>
    <scope>NUCLEOTIDE SEQUENCE [LARGE SCALE GENOMIC DNA]</scope>
    <source>
        <strain evidence="7">323S2</strain>
    </source>
</reference>
<keyword evidence="4" id="KW-0233">DNA recombination</keyword>
<dbReference type="InterPro" id="IPR011010">
    <property type="entry name" value="DNA_brk_join_enz"/>
</dbReference>
<dbReference type="Gene3D" id="1.10.443.10">
    <property type="entry name" value="Intergrase catalytic core"/>
    <property type="match status" value="1"/>
</dbReference>
<dbReference type="GO" id="GO:0006310">
    <property type="term" value="P:DNA recombination"/>
    <property type="evidence" value="ECO:0007669"/>
    <property type="project" value="UniProtKB-KW"/>
</dbReference>
<evidence type="ECO:0000313" key="8">
    <source>
        <dbReference type="EMBL" id="UEM17068.1"/>
    </source>
</evidence>
<dbReference type="Gene3D" id="1.10.150.130">
    <property type="match status" value="1"/>
</dbReference>
<gene>
    <name evidence="9" type="ORF">G6321_00027720</name>
    <name evidence="7" type="ORF">G6321_40515</name>
    <name evidence="8" type="ORF">J4G43_024265</name>
    <name evidence="6" type="ORF">J4G43_26285</name>
</gene>
<accession>A0A7Z0TQG6</accession>